<proteinExistence type="predicted"/>
<dbReference type="AlphaFoldDB" id="A0A9X4AXV6"/>
<keyword evidence="2" id="KW-1185">Reference proteome</keyword>
<evidence type="ECO:0000313" key="2">
    <source>
        <dbReference type="Proteomes" id="UP001151081"/>
    </source>
</evidence>
<organism evidence="1 2">
    <name type="scientific">Polyangium jinanense</name>
    <dbReference type="NCBI Taxonomy" id="2829994"/>
    <lineage>
        <taxon>Bacteria</taxon>
        <taxon>Pseudomonadati</taxon>
        <taxon>Myxococcota</taxon>
        <taxon>Polyangia</taxon>
        <taxon>Polyangiales</taxon>
        <taxon>Polyangiaceae</taxon>
        <taxon>Polyangium</taxon>
    </lineage>
</organism>
<comment type="caution">
    <text evidence="1">The sequence shown here is derived from an EMBL/GenBank/DDBJ whole genome shotgun (WGS) entry which is preliminary data.</text>
</comment>
<dbReference type="Proteomes" id="UP001151081">
    <property type="component" value="Unassembled WGS sequence"/>
</dbReference>
<evidence type="ECO:0000313" key="1">
    <source>
        <dbReference type="EMBL" id="MDC3986675.1"/>
    </source>
</evidence>
<name>A0A9X4AXV6_9BACT</name>
<reference evidence="1 2" key="1">
    <citation type="submission" date="2021-04" db="EMBL/GenBank/DDBJ databases">
        <title>Genome analysis of Polyangium sp.</title>
        <authorList>
            <person name="Li Y."/>
            <person name="Wang J."/>
        </authorList>
    </citation>
    <scope>NUCLEOTIDE SEQUENCE [LARGE SCALE GENOMIC DNA]</scope>
    <source>
        <strain evidence="1 2">SDU14</strain>
    </source>
</reference>
<sequence length="205" mass="22822">MTVSPPPVPPGKSPFHVRGSTYLGVRSYIDEQIPGGLPAVLAHVPDEAVRAFASQVFLPVAMYDVLPLRPITEATALAEGMSYEESVRGRARIVAQRDIRGLYKLFFKAVSPATAAERLQRASLRYFDFGELEILEKGAKRTLLVQKGMPRFLWPWYLPMIEGYTAVVLSIAGARNPTTRVEPPRRDGEREGLETVSLRIELAWS</sequence>
<protein>
    <submittedName>
        <fullName evidence="1">Uncharacterized protein</fullName>
    </submittedName>
</protein>
<dbReference type="RefSeq" id="WP_272459477.1">
    <property type="nucleotide sequence ID" value="NZ_JAGTJJ010000042.1"/>
</dbReference>
<dbReference type="EMBL" id="JAGTJJ010000042">
    <property type="protein sequence ID" value="MDC3986675.1"/>
    <property type="molecule type" value="Genomic_DNA"/>
</dbReference>
<accession>A0A9X4AXV6</accession>
<gene>
    <name evidence="1" type="ORF">KEG57_39750</name>
</gene>